<protein>
    <submittedName>
        <fullName evidence="4">DUF4124 domain-containing protein</fullName>
    </submittedName>
</protein>
<sequence>MKQILILLGLAFAIPTIHVTTLAHAQTVYTWEDENGVLHFSDSPIQSAKQITLPQLEASAPAPKFESSTPVDPPKMDAQKKPPKKKDKPKKDLELMLTMLSPQHDETIRSNRGNLTIQIELNRKLGIGEQLQLILDGRRYGAPQTQTMWQLKNIDRGTHTLSIQAHRSGKLIASTSPVTVFLHRATIK</sequence>
<dbReference type="InterPro" id="IPR025392">
    <property type="entry name" value="DUF4124"/>
</dbReference>
<dbReference type="EMBL" id="JBFRUW010000022">
    <property type="protein sequence ID" value="MFA0568185.1"/>
    <property type="molecule type" value="Genomic_DNA"/>
</dbReference>
<proteinExistence type="predicted"/>
<feature type="domain" description="DUF4124" evidence="3">
    <location>
        <begin position="21"/>
        <end position="63"/>
    </location>
</feature>
<dbReference type="Pfam" id="PF13511">
    <property type="entry name" value="DUF4124"/>
    <property type="match status" value="1"/>
</dbReference>
<evidence type="ECO:0000256" key="2">
    <source>
        <dbReference type="SAM" id="SignalP"/>
    </source>
</evidence>
<evidence type="ECO:0000256" key="1">
    <source>
        <dbReference type="SAM" id="MobiDB-lite"/>
    </source>
</evidence>
<evidence type="ECO:0000259" key="3">
    <source>
        <dbReference type="Pfam" id="PF13511"/>
    </source>
</evidence>
<dbReference type="RefSeq" id="WP_372265655.1">
    <property type="nucleotide sequence ID" value="NZ_JBFRUW010000022.1"/>
</dbReference>
<gene>
    <name evidence="4" type="ORF">AB4566_07845</name>
</gene>
<comment type="caution">
    <text evidence="4">The sequence shown here is derived from an EMBL/GenBank/DDBJ whole genome shotgun (WGS) entry which is preliminary data.</text>
</comment>
<name>A0ABV4NA35_9VIBR</name>
<feature type="region of interest" description="Disordered" evidence="1">
    <location>
        <begin position="59"/>
        <end position="91"/>
    </location>
</feature>
<dbReference type="Proteomes" id="UP001570417">
    <property type="component" value="Unassembled WGS sequence"/>
</dbReference>
<keyword evidence="5" id="KW-1185">Reference proteome</keyword>
<feature type="chain" id="PRO_5047223272" evidence="2">
    <location>
        <begin position="26"/>
        <end position="188"/>
    </location>
</feature>
<reference evidence="4 5" key="1">
    <citation type="journal article" date="2024" name="ISME J.">
        <title>Tailless and filamentous prophages are predominant in marine Vibrio.</title>
        <authorList>
            <person name="Steensen K."/>
            <person name="Seneca J."/>
            <person name="Bartlau N."/>
            <person name="Yu X.A."/>
            <person name="Hussain F.A."/>
            <person name="Polz M.F."/>
        </authorList>
    </citation>
    <scope>NUCLEOTIDE SEQUENCE [LARGE SCALE GENOMIC DNA]</scope>
    <source>
        <strain evidence="4 5">10N.222.51.A1</strain>
    </source>
</reference>
<organism evidence="4 5">
    <name type="scientific">Vibrio gallaecicus</name>
    <dbReference type="NCBI Taxonomy" id="552386"/>
    <lineage>
        <taxon>Bacteria</taxon>
        <taxon>Pseudomonadati</taxon>
        <taxon>Pseudomonadota</taxon>
        <taxon>Gammaproteobacteria</taxon>
        <taxon>Vibrionales</taxon>
        <taxon>Vibrionaceae</taxon>
        <taxon>Vibrio</taxon>
    </lineage>
</organism>
<keyword evidence="2" id="KW-0732">Signal</keyword>
<evidence type="ECO:0000313" key="4">
    <source>
        <dbReference type="EMBL" id="MFA0568185.1"/>
    </source>
</evidence>
<feature type="signal peptide" evidence="2">
    <location>
        <begin position="1"/>
        <end position="25"/>
    </location>
</feature>
<evidence type="ECO:0000313" key="5">
    <source>
        <dbReference type="Proteomes" id="UP001570417"/>
    </source>
</evidence>
<accession>A0ABV4NA35</accession>